<accession>A0A0D1EGU4</accession>
<dbReference type="RefSeq" id="WP_043918160.1">
    <property type="nucleotide sequence ID" value="NZ_FZPF01000006.1"/>
</dbReference>
<dbReference type="Pfam" id="PF11164">
    <property type="entry name" value="DUF2948"/>
    <property type="match status" value="1"/>
</dbReference>
<comment type="caution">
    <text evidence="1">The sequence shown here is derived from an EMBL/GenBank/DDBJ whole genome shotgun (WGS) entry which is preliminary data.</text>
</comment>
<dbReference type="OrthoDB" id="9806367at2"/>
<evidence type="ECO:0008006" key="3">
    <source>
        <dbReference type="Google" id="ProtNLM"/>
    </source>
</evidence>
<keyword evidence="2" id="KW-1185">Reference proteome</keyword>
<evidence type="ECO:0000313" key="1">
    <source>
        <dbReference type="EMBL" id="KIT16819.1"/>
    </source>
</evidence>
<dbReference type="STRING" id="935700.jaqu_13140"/>
<dbReference type="Proteomes" id="UP000032232">
    <property type="component" value="Unassembled WGS sequence"/>
</dbReference>
<reference evidence="1 2" key="1">
    <citation type="submission" date="2015-02" db="EMBL/GenBank/DDBJ databases">
        <title>Genome Sequence of Jannaschia aquimarina DSM28248, a member of the Roseobacter clade.</title>
        <authorList>
            <person name="Voget S."/>
            <person name="Daniel R."/>
        </authorList>
    </citation>
    <scope>NUCLEOTIDE SEQUENCE [LARGE SCALE GENOMIC DNA]</scope>
    <source>
        <strain evidence="1 2">GSW-M26</strain>
    </source>
</reference>
<gene>
    <name evidence="1" type="ORF">jaqu_13140</name>
</gene>
<protein>
    <recommendedName>
        <fullName evidence="3">DUF2948 domain-containing protein</fullName>
    </recommendedName>
</protein>
<dbReference type="PATRIC" id="fig|935700.4.peg.1369"/>
<dbReference type="InterPro" id="IPR021335">
    <property type="entry name" value="DUF2948"/>
</dbReference>
<proteinExistence type="predicted"/>
<evidence type="ECO:0000313" key="2">
    <source>
        <dbReference type="Proteomes" id="UP000032232"/>
    </source>
</evidence>
<dbReference type="AlphaFoldDB" id="A0A0D1EGU4"/>
<sequence>MGDATFADGAPDRPLRLWATDAEDLQVVAALCQDAVLPASEMRWIASERRFAMLLNRFRWEDRRDAERVRSVLVVSDVTRVGGQGITPGDPDTILSLLTLEWEPGEDGQGALILTFAGDGAVRVEAECLDIRLSDVTRPYAAPSGKAPDHDA</sequence>
<dbReference type="EMBL" id="JYFE01000025">
    <property type="protein sequence ID" value="KIT16819.1"/>
    <property type="molecule type" value="Genomic_DNA"/>
</dbReference>
<organism evidence="1 2">
    <name type="scientific">Jannaschia aquimarina</name>
    <dbReference type="NCBI Taxonomy" id="935700"/>
    <lineage>
        <taxon>Bacteria</taxon>
        <taxon>Pseudomonadati</taxon>
        <taxon>Pseudomonadota</taxon>
        <taxon>Alphaproteobacteria</taxon>
        <taxon>Rhodobacterales</taxon>
        <taxon>Roseobacteraceae</taxon>
        <taxon>Jannaschia</taxon>
    </lineage>
</organism>
<name>A0A0D1EGU4_9RHOB</name>